<dbReference type="PANTHER" id="PTHR33112:SF15">
    <property type="entry name" value="HETEROKARYON INCOMPATIBILITY DOMAIN-CONTAINING PROTEIN"/>
    <property type="match status" value="1"/>
</dbReference>
<keyword evidence="3" id="KW-1185">Reference proteome</keyword>
<evidence type="ECO:0000313" key="3">
    <source>
        <dbReference type="Proteomes" id="UP001303889"/>
    </source>
</evidence>
<dbReference type="PANTHER" id="PTHR33112">
    <property type="entry name" value="DOMAIN PROTEIN, PUTATIVE-RELATED"/>
    <property type="match status" value="1"/>
</dbReference>
<accession>A0AAN6MGT9</accession>
<dbReference type="EMBL" id="MU855684">
    <property type="protein sequence ID" value="KAK3900309.1"/>
    <property type="molecule type" value="Genomic_DNA"/>
</dbReference>
<evidence type="ECO:0000313" key="2">
    <source>
        <dbReference type="EMBL" id="KAK3900309.1"/>
    </source>
</evidence>
<proteinExistence type="predicted"/>
<dbReference type="InterPro" id="IPR010730">
    <property type="entry name" value="HET"/>
</dbReference>
<organism evidence="2 3">
    <name type="scientific">Staphylotrichum tortipilum</name>
    <dbReference type="NCBI Taxonomy" id="2831512"/>
    <lineage>
        <taxon>Eukaryota</taxon>
        <taxon>Fungi</taxon>
        <taxon>Dikarya</taxon>
        <taxon>Ascomycota</taxon>
        <taxon>Pezizomycotina</taxon>
        <taxon>Sordariomycetes</taxon>
        <taxon>Sordariomycetidae</taxon>
        <taxon>Sordariales</taxon>
        <taxon>Chaetomiaceae</taxon>
        <taxon>Staphylotrichum</taxon>
    </lineage>
</organism>
<sequence length="605" mass="67718">MDDDPSDFEFHHGLRRPLSCPTCRLASSLSLREEYVTGIRRKATIRWTGEFELFLPGSYATVEGSVEEGYAPPEYSGLRVLQFDLPARTDDARCFGLARGWMAACEGGRHGNCSRKAETTLPTRVLDVEGTGGVVLVETGGGMTGRYATLSHRWEAVLRCRTLRGNLEEHKRGEGLMRALPATFREAVVMCREVGIQYLWIDALCIVQDWDEDWDREAARMAEVYRNSVVTISALDSEGSSGGLFRDRAGMAEQAVTFASPLPGGGRMGMRVAAQTFEKEMKASPLTSRGWVFQERVLSTATLHYGAGQMTWECRSMIATERAGRIHDFMEALTYDFGRSLLVSRNDGWGTMKEWGDMLGFFTRKRFTFPTDRLPAVMGIAKLMETPLWGRSENVFIAGLWSGALAKQLLWTYDAADAHRTLGPPTLNLVWVPPGWKPRQPSWSWISVDYPVAFWGQDSEALVWHIRVVGWDRALLTDLAAYRTRSHEMELRLEGALLRIPIPAERLDLQKPVSRVMPLRFGRQVVEMEITIDPGCSIPRDLYALRVSSFSGHGGVPGRSATYFLLLERAHPTINQFKRIGVGSGDKDPVDEAFRGQPVDQVALV</sequence>
<reference evidence="2" key="2">
    <citation type="submission" date="2023-05" db="EMBL/GenBank/DDBJ databases">
        <authorList>
            <consortium name="Lawrence Berkeley National Laboratory"/>
            <person name="Steindorff A."/>
            <person name="Hensen N."/>
            <person name="Bonometti L."/>
            <person name="Westerberg I."/>
            <person name="Brannstrom I.O."/>
            <person name="Guillou S."/>
            <person name="Cros-Aarteil S."/>
            <person name="Calhoun S."/>
            <person name="Haridas S."/>
            <person name="Kuo A."/>
            <person name="Mondo S."/>
            <person name="Pangilinan J."/>
            <person name="Riley R."/>
            <person name="Labutti K."/>
            <person name="Andreopoulos B."/>
            <person name="Lipzen A."/>
            <person name="Chen C."/>
            <person name="Yanf M."/>
            <person name="Daum C."/>
            <person name="Ng V."/>
            <person name="Clum A."/>
            <person name="Ohm R."/>
            <person name="Martin F."/>
            <person name="Silar P."/>
            <person name="Natvig D."/>
            <person name="Lalanne C."/>
            <person name="Gautier V."/>
            <person name="Ament-Velasquez S.L."/>
            <person name="Kruys A."/>
            <person name="Hutchinson M.I."/>
            <person name="Powell A.J."/>
            <person name="Barry K."/>
            <person name="Miller A.N."/>
            <person name="Grigoriev I.V."/>
            <person name="Debuchy R."/>
            <person name="Gladieux P."/>
            <person name="Thoren M.H."/>
            <person name="Johannesson H."/>
        </authorList>
    </citation>
    <scope>NUCLEOTIDE SEQUENCE</scope>
    <source>
        <strain evidence="2">CBS 103.79</strain>
    </source>
</reference>
<evidence type="ECO:0000259" key="1">
    <source>
        <dbReference type="Pfam" id="PF06985"/>
    </source>
</evidence>
<gene>
    <name evidence="2" type="ORF">C8A05DRAFT_17358</name>
</gene>
<name>A0AAN6MGT9_9PEZI</name>
<dbReference type="Pfam" id="PF06985">
    <property type="entry name" value="HET"/>
    <property type="match status" value="1"/>
</dbReference>
<dbReference type="Proteomes" id="UP001303889">
    <property type="component" value="Unassembled WGS sequence"/>
</dbReference>
<dbReference type="AlphaFoldDB" id="A0AAN6MGT9"/>
<feature type="domain" description="Heterokaryon incompatibility" evidence="1">
    <location>
        <begin position="147"/>
        <end position="295"/>
    </location>
</feature>
<protein>
    <submittedName>
        <fullName evidence="2">HET-domain-containing protein</fullName>
    </submittedName>
</protein>
<reference evidence="2" key="1">
    <citation type="journal article" date="2023" name="Mol. Phylogenet. Evol.">
        <title>Genome-scale phylogeny and comparative genomics of the fungal order Sordariales.</title>
        <authorList>
            <person name="Hensen N."/>
            <person name="Bonometti L."/>
            <person name="Westerberg I."/>
            <person name="Brannstrom I.O."/>
            <person name="Guillou S."/>
            <person name="Cros-Aarteil S."/>
            <person name="Calhoun S."/>
            <person name="Haridas S."/>
            <person name="Kuo A."/>
            <person name="Mondo S."/>
            <person name="Pangilinan J."/>
            <person name="Riley R."/>
            <person name="LaButti K."/>
            <person name="Andreopoulos B."/>
            <person name="Lipzen A."/>
            <person name="Chen C."/>
            <person name="Yan M."/>
            <person name="Daum C."/>
            <person name="Ng V."/>
            <person name="Clum A."/>
            <person name="Steindorff A."/>
            <person name="Ohm R.A."/>
            <person name="Martin F."/>
            <person name="Silar P."/>
            <person name="Natvig D.O."/>
            <person name="Lalanne C."/>
            <person name="Gautier V."/>
            <person name="Ament-Velasquez S.L."/>
            <person name="Kruys A."/>
            <person name="Hutchinson M.I."/>
            <person name="Powell A.J."/>
            <person name="Barry K."/>
            <person name="Miller A.N."/>
            <person name="Grigoriev I.V."/>
            <person name="Debuchy R."/>
            <person name="Gladieux P."/>
            <person name="Hiltunen Thoren M."/>
            <person name="Johannesson H."/>
        </authorList>
    </citation>
    <scope>NUCLEOTIDE SEQUENCE</scope>
    <source>
        <strain evidence="2">CBS 103.79</strain>
    </source>
</reference>
<comment type="caution">
    <text evidence="2">The sequence shown here is derived from an EMBL/GenBank/DDBJ whole genome shotgun (WGS) entry which is preliminary data.</text>
</comment>